<dbReference type="OrthoDB" id="3531591at2759"/>
<sequence>MNVTLKTNESSKRFVLCGQVPGQTISAFGTKIKQSMRFSQPTTVPWLHQRSQTNTSLTMVSRVNVTGNKVLGNKPASTKLLSVSPLVVVAPGNFLGFFTGRLRYVDQRPSKAMKGSFPGFWLDYSETPGKLTQMRVAKSGEMTNVCLACEGVNELKGEKSFCQFWRVLVIATRDIMPFDQLIRPS</sequence>
<evidence type="ECO:0000313" key="2">
    <source>
        <dbReference type="Proteomes" id="UP000887226"/>
    </source>
</evidence>
<gene>
    <name evidence="1" type="ORF">BJ878DRAFT_527832</name>
</gene>
<organism evidence="1 2">
    <name type="scientific">Calycina marina</name>
    <dbReference type="NCBI Taxonomy" id="1763456"/>
    <lineage>
        <taxon>Eukaryota</taxon>
        <taxon>Fungi</taxon>
        <taxon>Dikarya</taxon>
        <taxon>Ascomycota</taxon>
        <taxon>Pezizomycotina</taxon>
        <taxon>Leotiomycetes</taxon>
        <taxon>Helotiales</taxon>
        <taxon>Pezizellaceae</taxon>
        <taxon>Calycina</taxon>
    </lineage>
</organism>
<evidence type="ECO:0000313" key="1">
    <source>
        <dbReference type="EMBL" id="KAG9240167.1"/>
    </source>
</evidence>
<dbReference type="EMBL" id="MU254557">
    <property type="protein sequence ID" value="KAG9240167.1"/>
    <property type="molecule type" value="Genomic_DNA"/>
</dbReference>
<dbReference type="Proteomes" id="UP000887226">
    <property type="component" value="Unassembled WGS sequence"/>
</dbReference>
<comment type="caution">
    <text evidence="1">The sequence shown here is derived from an EMBL/GenBank/DDBJ whole genome shotgun (WGS) entry which is preliminary data.</text>
</comment>
<reference evidence="1" key="1">
    <citation type="journal article" date="2021" name="IMA Fungus">
        <title>Genomic characterization of three marine fungi, including Emericellopsis atlantica sp. nov. with signatures of a generalist lifestyle and marine biomass degradation.</title>
        <authorList>
            <person name="Hagestad O.C."/>
            <person name="Hou L."/>
            <person name="Andersen J.H."/>
            <person name="Hansen E.H."/>
            <person name="Altermark B."/>
            <person name="Li C."/>
            <person name="Kuhnert E."/>
            <person name="Cox R.J."/>
            <person name="Crous P.W."/>
            <person name="Spatafora J.W."/>
            <person name="Lail K."/>
            <person name="Amirebrahimi M."/>
            <person name="Lipzen A."/>
            <person name="Pangilinan J."/>
            <person name="Andreopoulos W."/>
            <person name="Hayes R.D."/>
            <person name="Ng V."/>
            <person name="Grigoriev I.V."/>
            <person name="Jackson S.A."/>
            <person name="Sutton T.D.S."/>
            <person name="Dobson A.D.W."/>
            <person name="Rama T."/>
        </authorList>
    </citation>
    <scope>NUCLEOTIDE SEQUENCE</scope>
    <source>
        <strain evidence="1">TRa3180A</strain>
    </source>
</reference>
<proteinExistence type="predicted"/>
<accession>A0A9P7YVI9</accession>
<protein>
    <submittedName>
        <fullName evidence="1">Uncharacterized protein</fullName>
    </submittedName>
</protein>
<name>A0A9P7YVI9_9HELO</name>
<keyword evidence="2" id="KW-1185">Reference proteome</keyword>
<dbReference type="AlphaFoldDB" id="A0A9P7YVI9"/>